<organism evidence="9 11">
    <name type="scientific">Enterobacter hormaechei</name>
    <dbReference type="NCBI Taxonomy" id="158836"/>
    <lineage>
        <taxon>Bacteria</taxon>
        <taxon>Pseudomonadati</taxon>
        <taxon>Pseudomonadota</taxon>
        <taxon>Gammaproteobacteria</taxon>
        <taxon>Enterobacterales</taxon>
        <taxon>Enterobacteriaceae</taxon>
        <taxon>Enterobacter</taxon>
        <taxon>Enterobacter cloacae complex</taxon>
    </lineage>
</organism>
<dbReference type="Pfam" id="PF13440">
    <property type="entry name" value="Polysacc_synt_3"/>
    <property type="match status" value="1"/>
</dbReference>
<dbReference type="GO" id="GO:0005886">
    <property type="term" value="C:plasma membrane"/>
    <property type="evidence" value="ECO:0007669"/>
    <property type="project" value="UniProtKB-SubCell"/>
</dbReference>
<dbReference type="PANTHER" id="PTHR30250">
    <property type="entry name" value="PST FAMILY PREDICTED COLANIC ACID TRANSPORTER"/>
    <property type="match status" value="1"/>
</dbReference>
<feature type="transmembrane region" description="Helical" evidence="7">
    <location>
        <begin position="20"/>
        <end position="38"/>
    </location>
</feature>
<proteinExistence type="inferred from homology"/>
<dbReference type="EMBL" id="JADIXG010000001">
    <property type="protein sequence ID" value="MBF1968539.1"/>
    <property type="molecule type" value="Genomic_DNA"/>
</dbReference>
<evidence type="ECO:0000313" key="9">
    <source>
        <dbReference type="EMBL" id="WMB09777.1"/>
    </source>
</evidence>
<feature type="transmembrane region" description="Helical" evidence="7">
    <location>
        <begin position="411"/>
        <end position="433"/>
    </location>
</feature>
<feature type="transmembrane region" description="Helical" evidence="7">
    <location>
        <begin position="171"/>
        <end position="190"/>
    </location>
</feature>
<feature type="transmembrane region" description="Helical" evidence="7">
    <location>
        <begin position="326"/>
        <end position="346"/>
    </location>
</feature>
<feature type="transmembrane region" description="Helical" evidence="7">
    <location>
        <begin position="80"/>
        <end position="103"/>
    </location>
</feature>
<dbReference type="RefSeq" id="WP_032673948.1">
    <property type="nucleotide sequence ID" value="NZ_CAIZUP010000001.1"/>
</dbReference>
<dbReference type="GeneID" id="93198709"/>
<comment type="subcellular location">
    <subcellularLocation>
        <location evidence="1">Cell membrane</location>
        <topology evidence="1">Multi-pass membrane protein</topology>
    </subcellularLocation>
</comment>
<evidence type="ECO:0000256" key="3">
    <source>
        <dbReference type="ARBA" id="ARBA00022475"/>
    </source>
</evidence>
<dbReference type="EMBL" id="CP126746">
    <property type="protein sequence ID" value="WMB09777.1"/>
    <property type="molecule type" value="Genomic_DNA"/>
</dbReference>
<keyword evidence="3" id="KW-1003">Cell membrane</keyword>
<gene>
    <name evidence="8" type="ORF">ISX34_01440</name>
    <name evidence="9" type="ORF">QPR60_14420</name>
</gene>
<feature type="transmembrane region" description="Helical" evidence="7">
    <location>
        <begin position="44"/>
        <end position="68"/>
    </location>
</feature>
<feature type="transmembrane region" description="Helical" evidence="7">
    <location>
        <begin position="366"/>
        <end position="391"/>
    </location>
</feature>
<feature type="transmembrane region" description="Helical" evidence="7">
    <location>
        <begin position="115"/>
        <end position="136"/>
    </location>
</feature>
<evidence type="ECO:0000256" key="5">
    <source>
        <dbReference type="ARBA" id="ARBA00022989"/>
    </source>
</evidence>
<evidence type="ECO:0000256" key="7">
    <source>
        <dbReference type="SAM" id="Phobius"/>
    </source>
</evidence>
<reference evidence="8 10" key="1">
    <citation type="submission" date="2020-10" db="EMBL/GenBank/DDBJ databases">
        <title>Genomic surveiliance of eskapee pathogens from blood stream infections in KZN.</title>
        <authorList>
            <person name="Hetsa B.A."/>
            <person name="Amoako D.G."/>
            <person name="Akebe A.L.K."/>
            <person name="Essack S."/>
        </authorList>
    </citation>
    <scope>NUCLEOTIDE SEQUENCE [LARGE SCALE GENOMIC DNA]</scope>
    <source>
        <strain evidence="8 10">E6</strain>
    </source>
</reference>
<keyword evidence="6 7" id="KW-0472">Membrane</keyword>
<feature type="transmembrane region" description="Helical" evidence="7">
    <location>
        <begin position="440"/>
        <end position="460"/>
    </location>
</feature>
<feature type="transmembrane region" description="Helical" evidence="7">
    <location>
        <begin position="148"/>
        <end position="165"/>
    </location>
</feature>
<name>A0AAX3YYI2_9ENTR</name>
<feature type="transmembrane region" description="Helical" evidence="7">
    <location>
        <begin position="288"/>
        <end position="306"/>
    </location>
</feature>
<dbReference type="PANTHER" id="PTHR30250:SF10">
    <property type="entry name" value="LIPOPOLYSACCHARIDE BIOSYNTHESIS PROTEIN WZXC"/>
    <property type="match status" value="1"/>
</dbReference>
<protein>
    <submittedName>
        <fullName evidence="9">Lipopolysaccharide biosynthesis protein</fullName>
    </submittedName>
</protein>
<evidence type="ECO:0000313" key="8">
    <source>
        <dbReference type="EMBL" id="MBF1968539.1"/>
    </source>
</evidence>
<evidence type="ECO:0000256" key="6">
    <source>
        <dbReference type="ARBA" id="ARBA00023136"/>
    </source>
</evidence>
<accession>A0AAX3YYI2</accession>
<evidence type="ECO:0000313" key="10">
    <source>
        <dbReference type="Proteomes" id="UP000662438"/>
    </source>
</evidence>
<comment type="similarity">
    <text evidence="2">Belongs to the polysaccharide synthase family.</text>
</comment>
<evidence type="ECO:0000313" key="11">
    <source>
        <dbReference type="Proteomes" id="UP001229386"/>
    </source>
</evidence>
<evidence type="ECO:0000256" key="1">
    <source>
        <dbReference type="ARBA" id="ARBA00004651"/>
    </source>
</evidence>
<dbReference type="Proteomes" id="UP000662438">
    <property type="component" value="Unassembled WGS sequence"/>
</dbReference>
<dbReference type="CDD" id="cd13127">
    <property type="entry name" value="MATE_tuaB_like"/>
    <property type="match status" value="1"/>
</dbReference>
<evidence type="ECO:0000256" key="4">
    <source>
        <dbReference type="ARBA" id="ARBA00022692"/>
    </source>
</evidence>
<dbReference type="AlphaFoldDB" id="A0AAX3YYI2"/>
<evidence type="ECO:0000256" key="2">
    <source>
        <dbReference type="ARBA" id="ARBA00007430"/>
    </source>
</evidence>
<dbReference type="Proteomes" id="UP001229386">
    <property type="component" value="Chromosome"/>
</dbReference>
<dbReference type="InterPro" id="IPR050833">
    <property type="entry name" value="Poly_Biosynth_Transport"/>
</dbReference>
<keyword evidence="4 7" id="KW-0812">Transmembrane</keyword>
<keyword evidence="5 7" id="KW-1133">Transmembrane helix</keyword>
<reference evidence="9" key="2">
    <citation type="journal article" date="2023" name="J. Antimicrob. Chemother.">
        <title>Emergence of OXA-48-producing Enterobacter hormaechei in a Swiss companion animal clinic and their genetic relationship to clinical human isolates.</title>
        <authorList>
            <person name="Dona V."/>
            <person name="Nordmann P."/>
            <person name="Kittl S."/>
            <person name="Schuller S."/>
            <person name="Bouvier M."/>
            <person name="Poirel L."/>
            <person name="Endimiani A."/>
            <person name="Perreten V."/>
        </authorList>
    </citation>
    <scope>NUCLEOTIDE SEQUENCE</scope>
    <source>
        <strain evidence="9">Ehh_25</strain>
    </source>
</reference>
<sequence>MKEKQHDLKAGFKWSAIERIITQFAQLLVLLVLARILGPKAYGLVGMLTIFIAVSQTLVDSGFSSALIRRNNNTQKQYSTIFWFNFGTALFLYFVIFFCANGISQFFNEPQLENIIKVLGLVIIINALCIVHKTKLTIILDFKSQSQISFLSVLISGVGSIVIALNGGGVWSIVFNNISFSLLSTIMYFYKCKWVPDLVFNRRFFYATSKFSSNLLVASLLNTFFDNIYQLVIGKFYNTAQVGFFTQAKNLTLLPTNTYSAIIQRVTYRYFSEIKNNRIKLNEQYEETVKYATVIFFPMIFGLAFFSENIVSIILGKEWLTTSRYIFVLCFCYCFYPIHALSLNVLNVYGRSDLFLRLEVFKKILITLLMVATIKFGIEWMCWGLVLYSVIATYINSIYTNKFLDTTFIKLLSIISPAFIISLISFFASHLIINNLSNEYLKLGGLLLGCCVYFLIYYMHDKNTVKTIYFWMKRDGK</sequence>